<proteinExistence type="predicted"/>
<name>A0A5B9D5N1_9ARCH</name>
<dbReference type="Proteomes" id="UP000321408">
    <property type="component" value="Chromosome"/>
</dbReference>
<dbReference type="EMBL" id="CP042905">
    <property type="protein sequence ID" value="QEE14283.1"/>
    <property type="molecule type" value="Genomic_DNA"/>
</dbReference>
<sequence length="79" mass="9551">MMINDYVVESDYEVEDIKIKMKKMTLEEKRWVRSRMTNCVNCGVLCLKTDLEYGRCVICNKNKSIREFRRLHSPNFNRK</sequence>
<evidence type="ECO:0000313" key="1">
    <source>
        <dbReference type="EMBL" id="QEE14283.1"/>
    </source>
</evidence>
<dbReference type="KEGG" id="psyt:DSAG12_00094"/>
<keyword evidence="2" id="KW-1185">Reference proteome</keyword>
<dbReference type="AlphaFoldDB" id="A0A5B9D5N1"/>
<reference evidence="1 2" key="2">
    <citation type="journal article" date="2024" name="Int. J. Syst. Evol. Microbiol.">
        <title>Promethearchaeum syntrophicum gen. nov., sp. nov., an anaerobic, obligately syntrophic archaeon, the first isolate of the lineage 'Asgard' archaea, and proposal of the new archaeal phylum Promethearchaeota phyl. nov. and kingdom Promethearchaeati regn. nov.</title>
        <authorList>
            <person name="Imachi H."/>
            <person name="Nobu M.K."/>
            <person name="Kato S."/>
            <person name="Takaki Y."/>
            <person name="Miyazaki M."/>
            <person name="Miyata M."/>
            <person name="Ogawara M."/>
            <person name="Saito Y."/>
            <person name="Sakai S."/>
            <person name="Tahara Y.O."/>
            <person name="Takano Y."/>
            <person name="Tasumi E."/>
            <person name="Uematsu K."/>
            <person name="Yoshimura T."/>
            <person name="Itoh T."/>
            <person name="Ohkuma M."/>
            <person name="Takai K."/>
        </authorList>
    </citation>
    <scope>NUCLEOTIDE SEQUENCE [LARGE SCALE GENOMIC DNA]</scope>
    <source>
        <strain evidence="1 2">MK-D1</strain>
    </source>
</reference>
<accession>A0A5B9D5N1</accession>
<dbReference type="RefSeq" id="WP_147661243.1">
    <property type="nucleotide sequence ID" value="NZ_CP042905.2"/>
</dbReference>
<evidence type="ECO:0000313" key="2">
    <source>
        <dbReference type="Proteomes" id="UP000321408"/>
    </source>
</evidence>
<dbReference type="GeneID" id="41328100"/>
<protein>
    <submittedName>
        <fullName evidence="1">Uncharacterized protein</fullName>
    </submittedName>
</protein>
<gene>
    <name evidence="1" type="ORF">DSAG12_00094</name>
</gene>
<organism evidence="1 2">
    <name type="scientific">Promethearchaeum syntrophicum</name>
    <dbReference type="NCBI Taxonomy" id="2594042"/>
    <lineage>
        <taxon>Archaea</taxon>
        <taxon>Promethearchaeati</taxon>
        <taxon>Promethearchaeota</taxon>
        <taxon>Promethearchaeia</taxon>
        <taxon>Promethearchaeales</taxon>
        <taxon>Promethearchaeaceae</taxon>
        <taxon>Promethearchaeum</taxon>
    </lineage>
</organism>
<reference evidence="1 2" key="1">
    <citation type="journal article" date="2020" name="Nature">
        <title>Isolation of an archaeon at the prokaryote-eukaryote interface.</title>
        <authorList>
            <person name="Imachi H."/>
            <person name="Nobu M.K."/>
            <person name="Nakahara N."/>
            <person name="Morono Y."/>
            <person name="Ogawara M."/>
            <person name="Takaki Y."/>
            <person name="Takano Y."/>
            <person name="Uematsu K."/>
            <person name="Ikuta T."/>
            <person name="Ito M."/>
            <person name="Matsui Y."/>
            <person name="Miyazaki M."/>
            <person name="Murata K."/>
            <person name="Saito Y."/>
            <person name="Sakai S."/>
            <person name="Song C."/>
            <person name="Tasumi E."/>
            <person name="Yamanaka Y."/>
            <person name="Yamaguchi T."/>
            <person name="Kamagata Y."/>
            <person name="Tamaki H."/>
            <person name="Takai K."/>
        </authorList>
    </citation>
    <scope>NUCLEOTIDE SEQUENCE [LARGE SCALE GENOMIC DNA]</scope>
    <source>
        <strain evidence="1 2">MK-D1</strain>
    </source>
</reference>